<dbReference type="InterPro" id="IPR051798">
    <property type="entry name" value="Class-II_PLP-Dep_Aminotrans"/>
</dbReference>
<dbReference type="InterPro" id="IPR015424">
    <property type="entry name" value="PyrdxlP-dep_Trfase"/>
</dbReference>
<comment type="cofactor">
    <cofactor evidence="1">
        <name>pyridoxal 5'-phosphate</name>
        <dbReference type="ChEBI" id="CHEBI:597326"/>
    </cofactor>
</comment>
<keyword evidence="2" id="KW-0663">Pyridoxal phosphate</keyword>
<dbReference type="Gene3D" id="3.90.1150.10">
    <property type="entry name" value="Aspartate Aminotransferase, domain 1"/>
    <property type="match status" value="1"/>
</dbReference>
<proteinExistence type="predicted"/>
<gene>
    <name evidence="3" type="ORF">LEA_14510</name>
</gene>
<evidence type="ECO:0000256" key="2">
    <source>
        <dbReference type="ARBA" id="ARBA00022898"/>
    </source>
</evidence>
<comment type="caution">
    <text evidence="3">The sequence shown here is derived from an EMBL/GenBank/DDBJ whole genome shotgun (WGS) entry which is preliminary data.</text>
</comment>
<reference evidence="3" key="1">
    <citation type="journal article" date="2013" name="Environ. Microbiol.">
        <title>Microbiota from the distal guts of lean and obese adolescents exhibit partial functional redundancy besides clear differences in community structure.</title>
        <authorList>
            <person name="Ferrer M."/>
            <person name="Ruiz A."/>
            <person name="Lanza F."/>
            <person name="Haange S.B."/>
            <person name="Oberbach A."/>
            <person name="Till H."/>
            <person name="Bargiela R."/>
            <person name="Campoy C."/>
            <person name="Segura M.T."/>
            <person name="Richter M."/>
            <person name="von Bergen M."/>
            <person name="Seifert J."/>
            <person name="Suarez A."/>
        </authorList>
    </citation>
    <scope>NUCLEOTIDE SEQUENCE</scope>
</reference>
<feature type="non-terminal residue" evidence="3">
    <location>
        <position position="1"/>
    </location>
</feature>
<dbReference type="SUPFAM" id="SSF53383">
    <property type="entry name" value="PLP-dependent transferases"/>
    <property type="match status" value="1"/>
</dbReference>
<dbReference type="PANTHER" id="PTHR43525:SF1">
    <property type="entry name" value="PROTEIN MALY"/>
    <property type="match status" value="1"/>
</dbReference>
<protein>
    <submittedName>
        <fullName evidence="3">Uncharacterized protein</fullName>
    </submittedName>
</protein>
<sequence>LENEELEDLIINKSGLWLDSGAIFGEDGKGYQRINIACPRKTLEQALNQLKSGIDSLK</sequence>
<name>K1STC0_9ZZZZ</name>
<dbReference type="EMBL" id="AJWY01009874">
    <property type="protein sequence ID" value="EKC57105.1"/>
    <property type="molecule type" value="Genomic_DNA"/>
</dbReference>
<evidence type="ECO:0000256" key="1">
    <source>
        <dbReference type="ARBA" id="ARBA00001933"/>
    </source>
</evidence>
<dbReference type="InterPro" id="IPR015422">
    <property type="entry name" value="PyrdxlP-dep_Trfase_small"/>
</dbReference>
<evidence type="ECO:0000313" key="3">
    <source>
        <dbReference type="EMBL" id="EKC57105.1"/>
    </source>
</evidence>
<accession>K1STC0</accession>
<dbReference type="PANTHER" id="PTHR43525">
    <property type="entry name" value="PROTEIN MALY"/>
    <property type="match status" value="1"/>
</dbReference>
<dbReference type="AlphaFoldDB" id="K1STC0"/>
<organism evidence="3">
    <name type="scientific">human gut metagenome</name>
    <dbReference type="NCBI Taxonomy" id="408170"/>
    <lineage>
        <taxon>unclassified sequences</taxon>
        <taxon>metagenomes</taxon>
        <taxon>organismal metagenomes</taxon>
    </lineage>
</organism>